<comment type="caution">
    <text evidence="1">The sequence shown here is derived from an EMBL/GenBank/DDBJ whole genome shotgun (WGS) entry which is preliminary data.</text>
</comment>
<organism evidence="1 2">
    <name type="scientific">Candidatus Egerieicola faecale</name>
    <dbReference type="NCBI Taxonomy" id="2840774"/>
    <lineage>
        <taxon>Bacteria</taxon>
        <taxon>Bacillati</taxon>
        <taxon>Bacillota</taxon>
        <taxon>Clostridia</taxon>
        <taxon>Eubacteriales</taxon>
        <taxon>Oscillospiraceae</taxon>
        <taxon>Oscillospiraceae incertae sedis</taxon>
        <taxon>Candidatus Egerieicola</taxon>
    </lineage>
</organism>
<evidence type="ECO:0000313" key="1">
    <source>
        <dbReference type="EMBL" id="HIU40960.1"/>
    </source>
</evidence>
<accession>A0A9D1LIL9</accession>
<dbReference type="Proteomes" id="UP000824082">
    <property type="component" value="Unassembled WGS sequence"/>
</dbReference>
<dbReference type="EMBL" id="DVMX01000003">
    <property type="protein sequence ID" value="HIU40960.1"/>
    <property type="molecule type" value="Genomic_DNA"/>
</dbReference>
<reference evidence="1" key="2">
    <citation type="journal article" date="2021" name="PeerJ">
        <title>Extensive microbial diversity within the chicken gut microbiome revealed by metagenomics and culture.</title>
        <authorList>
            <person name="Gilroy R."/>
            <person name="Ravi A."/>
            <person name="Getino M."/>
            <person name="Pursley I."/>
            <person name="Horton D.L."/>
            <person name="Alikhan N.F."/>
            <person name="Baker D."/>
            <person name="Gharbi K."/>
            <person name="Hall N."/>
            <person name="Watson M."/>
            <person name="Adriaenssens E.M."/>
            <person name="Foster-Nyarko E."/>
            <person name="Jarju S."/>
            <person name="Secka A."/>
            <person name="Antonio M."/>
            <person name="Oren A."/>
            <person name="Chaudhuri R.R."/>
            <person name="La Ragione R."/>
            <person name="Hildebrand F."/>
            <person name="Pallen M.J."/>
        </authorList>
    </citation>
    <scope>NUCLEOTIDE SEQUENCE</scope>
    <source>
        <strain evidence="1">4509</strain>
    </source>
</reference>
<evidence type="ECO:0000313" key="2">
    <source>
        <dbReference type="Proteomes" id="UP000824082"/>
    </source>
</evidence>
<proteinExistence type="predicted"/>
<name>A0A9D1LIL9_9FIRM</name>
<reference evidence="1" key="1">
    <citation type="submission" date="2020-10" db="EMBL/GenBank/DDBJ databases">
        <authorList>
            <person name="Gilroy R."/>
        </authorList>
    </citation>
    <scope>NUCLEOTIDE SEQUENCE</scope>
    <source>
        <strain evidence="1">4509</strain>
    </source>
</reference>
<protein>
    <submittedName>
        <fullName evidence="1">Uncharacterized protein</fullName>
    </submittedName>
</protein>
<sequence>MKRRFSSVQILVIAAVIGLLLGLCFTLAALTVMMQENENTSSQTSSMAGDRTVVETYVYDV</sequence>
<dbReference type="AlphaFoldDB" id="A0A9D1LIL9"/>
<gene>
    <name evidence="1" type="ORF">IAD19_00200</name>
</gene>